<feature type="coiled-coil region" evidence="2">
    <location>
        <begin position="137"/>
        <end position="164"/>
    </location>
</feature>
<evidence type="ECO:0000256" key="2">
    <source>
        <dbReference type="SAM" id="Coils"/>
    </source>
</evidence>
<dbReference type="PANTHER" id="PTHR14096:SF28">
    <property type="entry name" value="APOLIPOPROTEIN L, 1-RELATED"/>
    <property type="match status" value="1"/>
</dbReference>
<dbReference type="Pfam" id="PF05461">
    <property type="entry name" value="ApoL"/>
    <property type="match status" value="1"/>
</dbReference>
<evidence type="ECO:0000313" key="4">
    <source>
        <dbReference type="EMBL" id="KAK7481811.1"/>
    </source>
</evidence>
<gene>
    <name evidence="4" type="ORF">BaRGS_00026958</name>
</gene>
<keyword evidence="5" id="KW-1185">Reference proteome</keyword>
<reference evidence="4 5" key="1">
    <citation type="journal article" date="2023" name="Sci. Data">
        <title>Genome assembly of the Korean intertidal mud-creeper Batillaria attramentaria.</title>
        <authorList>
            <person name="Patra A.K."/>
            <person name="Ho P.T."/>
            <person name="Jun S."/>
            <person name="Lee S.J."/>
            <person name="Kim Y."/>
            <person name="Won Y.J."/>
        </authorList>
    </citation>
    <scope>NUCLEOTIDE SEQUENCE [LARGE SCALE GENOMIC DNA]</scope>
    <source>
        <strain evidence="4">Wonlab-2016</strain>
    </source>
</reference>
<protein>
    <submittedName>
        <fullName evidence="4">Uncharacterized protein</fullName>
    </submittedName>
</protein>
<evidence type="ECO:0000256" key="3">
    <source>
        <dbReference type="SAM" id="Phobius"/>
    </source>
</evidence>
<keyword evidence="3" id="KW-1133">Transmembrane helix</keyword>
<dbReference type="AlphaFoldDB" id="A0ABD0K4G3"/>
<dbReference type="EMBL" id="JACVVK020000256">
    <property type="protein sequence ID" value="KAK7481811.1"/>
    <property type="molecule type" value="Genomic_DNA"/>
</dbReference>
<dbReference type="InterPro" id="IPR008405">
    <property type="entry name" value="ApoL"/>
</dbReference>
<sequence length="285" mass="30002">MADVLSVADMKLIDELLTDDEDERSTDDEVGCLTKEQWLKELRFVIQQDPHLPKDVTDLLKDVKALISALDNHHKNVNIARITGSSVSIIGGILAIVGGALTISVVLAPVGVPLAIAGMGVGAAGAGTNIGSRVTKFVITKRNLANLQKRIDSFQKRLSEIVILHATNVNKGKSFAAFSDGLAAGSAAASTMKTIFTVADTAGDIFQAARAGKAAAGAALRAAGTFGKISVIGSAVLMPLDIIDIAMASRDLHKGEGHPACEKLREFADELELLCRPAPTRVHDY</sequence>
<accession>A0ABD0K4G3</accession>
<proteinExistence type="inferred from homology"/>
<organism evidence="4 5">
    <name type="scientific">Batillaria attramentaria</name>
    <dbReference type="NCBI Taxonomy" id="370345"/>
    <lineage>
        <taxon>Eukaryota</taxon>
        <taxon>Metazoa</taxon>
        <taxon>Spiralia</taxon>
        <taxon>Lophotrochozoa</taxon>
        <taxon>Mollusca</taxon>
        <taxon>Gastropoda</taxon>
        <taxon>Caenogastropoda</taxon>
        <taxon>Sorbeoconcha</taxon>
        <taxon>Cerithioidea</taxon>
        <taxon>Batillariidae</taxon>
        <taxon>Batillaria</taxon>
    </lineage>
</organism>
<comment type="similarity">
    <text evidence="1">Belongs to the apolipoprotein L family.</text>
</comment>
<dbReference type="PANTHER" id="PTHR14096">
    <property type="entry name" value="APOLIPOPROTEIN L"/>
    <property type="match status" value="1"/>
</dbReference>
<evidence type="ECO:0000256" key="1">
    <source>
        <dbReference type="ARBA" id="ARBA00010090"/>
    </source>
</evidence>
<keyword evidence="3" id="KW-0472">Membrane</keyword>
<feature type="transmembrane region" description="Helical" evidence="3">
    <location>
        <begin position="87"/>
        <end position="108"/>
    </location>
</feature>
<keyword evidence="2" id="KW-0175">Coiled coil</keyword>
<name>A0ABD0K4G3_9CAEN</name>
<feature type="transmembrane region" description="Helical" evidence="3">
    <location>
        <begin position="114"/>
        <end position="132"/>
    </location>
</feature>
<evidence type="ECO:0000313" key="5">
    <source>
        <dbReference type="Proteomes" id="UP001519460"/>
    </source>
</evidence>
<dbReference type="Proteomes" id="UP001519460">
    <property type="component" value="Unassembled WGS sequence"/>
</dbReference>
<comment type="caution">
    <text evidence="4">The sequence shown here is derived from an EMBL/GenBank/DDBJ whole genome shotgun (WGS) entry which is preliminary data.</text>
</comment>
<keyword evidence="3" id="KW-0812">Transmembrane</keyword>